<dbReference type="RefSeq" id="WP_226184681.1">
    <property type="nucleotide sequence ID" value="NZ_JAJADQ010000003.1"/>
</dbReference>
<feature type="transmembrane region" description="Helical" evidence="1">
    <location>
        <begin position="77"/>
        <end position="103"/>
    </location>
</feature>
<keyword evidence="3" id="KW-1185">Reference proteome</keyword>
<dbReference type="Pfam" id="PF13858">
    <property type="entry name" value="DUF4199"/>
    <property type="match status" value="1"/>
</dbReference>
<feature type="transmembrane region" description="Helical" evidence="1">
    <location>
        <begin position="153"/>
        <end position="171"/>
    </location>
</feature>
<feature type="transmembrane region" description="Helical" evidence="1">
    <location>
        <begin position="45"/>
        <end position="65"/>
    </location>
</feature>
<name>A0ABS8AAZ5_9BACT</name>
<dbReference type="Proteomes" id="UP001165297">
    <property type="component" value="Unassembled WGS sequence"/>
</dbReference>
<keyword evidence="1" id="KW-0812">Transmembrane</keyword>
<protein>
    <submittedName>
        <fullName evidence="2">DUF4199 domain-containing protein</fullName>
    </submittedName>
</protein>
<reference evidence="2" key="1">
    <citation type="submission" date="2021-10" db="EMBL/GenBank/DDBJ databases">
        <authorList>
            <person name="Dean J.D."/>
            <person name="Kim M.K."/>
            <person name="Newey C.N."/>
            <person name="Stoker T.S."/>
            <person name="Thompson D.W."/>
            <person name="Grose J.H."/>
        </authorList>
    </citation>
    <scope>NUCLEOTIDE SEQUENCE</scope>
    <source>
        <strain evidence="2">BT635</strain>
    </source>
</reference>
<organism evidence="2 3">
    <name type="scientific">Hymenobacter nitidus</name>
    <dbReference type="NCBI Taxonomy" id="2880929"/>
    <lineage>
        <taxon>Bacteria</taxon>
        <taxon>Pseudomonadati</taxon>
        <taxon>Bacteroidota</taxon>
        <taxon>Cytophagia</taxon>
        <taxon>Cytophagales</taxon>
        <taxon>Hymenobacteraceae</taxon>
        <taxon>Hymenobacter</taxon>
    </lineage>
</organism>
<comment type="caution">
    <text evidence="2">The sequence shown here is derived from an EMBL/GenBank/DDBJ whole genome shotgun (WGS) entry which is preliminary data.</text>
</comment>
<evidence type="ECO:0000256" key="1">
    <source>
        <dbReference type="SAM" id="Phobius"/>
    </source>
</evidence>
<proteinExistence type="predicted"/>
<feature type="transmembrane region" description="Helical" evidence="1">
    <location>
        <begin position="15"/>
        <end position="33"/>
    </location>
</feature>
<accession>A0ABS8AAZ5</accession>
<evidence type="ECO:0000313" key="2">
    <source>
        <dbReference type="EMBL" id="MCB2377578.1"/>
    </source>
</evidence>
<keyword evidence="1" id="KW-1133">Transmembrane helix</keyword>
<sequence>METTSTTPAASPVSVGIRYGIITGLIWIVVDFAMRATGLSFKYSVYLSASILVYILGTVMAHRFFKQNNQGFMTYGQGLLIVVVLSVISGLMSGIFNYVYVNFIDPDYALRMRTDLEAWMSTIPNVPEEQIEKSLEGMSDEQIKSPTQIGKSLMGAAVGGVITGLIVSIFTKHKRPEFE</sequence>
<keyword evidence="1" id="KW-0472">Membrane</keyword>
<dbReference type="InterPro" id="IPR025250">
    <property type="entry name" value="DUF4199"/>
</dbReference>
<evidence type="ECO:0000313" key="3">
    <source>
        <dbReference type="Proteomes" id="UP001165297"/>
    </source>
</evidence>
<gene>
    <name evidence="2" type="ORF">LGH70_08290</name>
</gene>
<dbReference type="EMBL" id="JAJADQ010000003">
    <property type="protein sequence ID" value="MCB2377578.1"/>
    <property type="molecule type" value="Genomic_DNA"/>
</dbReference>